<dbReference type="GeneID" id="77948178"/>
<proteinExistence type="predicted"/>
<dbReference type="EMBL" id="MW343794">
    <property type="protein sequence ID" value="QQG33668.1"/>
    <property type="molecule type" value="Genomic_DNA"/>
</dbReference>
<dbReference type="RefSeq" id="YP_010671916.1">
    <property type="nucleotide sequence ID" value="NC_070973.1"/>
</dbReference>
<name>A0A7T5UFS3_9CAUD</name>
<evidence type="ECO:0000313" key="1">
    <source>
        <dbReference type="EMBL" id="QQG33668.1"/>
    </source>
</evidence>
<dbReference type="KEGG" id="vg:77948178"/>
<reference evidence="1 2" key="1">
    <citation type="submission" date="2020-12" db="EMBL/GenBank/DDBJ databases">
        <authorList>
            <person name="Luo D."/>
            <person name="Li C."/>
            <person name="Zeng H."/>
        </authorList>
    </citation>
    <scope>NUCLEOTIDE SEQUENCE [LARGE SCALE GENOMIC DNA]</scope>
</reference>
<sequence>MQYIDKYSGDDVMKGDEALFIFKTDCLDQGQLINFTELANLKEEIDRLYGDEQSRILNESLLGDYTCDGCTI</sequence>
<accession>A0A7T5UFS3</accession>
<dbReference type="Proteomes" id="UP000595896">
    <property type="component" value="Segment"/>
</dbReference>
<keyword evidence="2" id="KW-1185">Reference proteome</keyword>
<evidence type="ECO:0000313" key="2">
    <source>
        <dbReference type="Proteomes" id="UP000595896"/>
    </source>
</evidence>
<organism evidence="1 2">
    <name type="scientific">Cronobacter phage A24</name>
    <dbReference type="NCBI Taxonomy" id="2795745"/>
    <lineage>
        <taxon>Viruses</taxon>
        <taxon>Duplodnaviria</taxon>
        <taxon>Heunggongvirae</taxon>
        <taxon>Uroviricota</taxon>
        <taxon>Caudoviricetes</taxon>
        <taxon>Grimontviridae</taxon>
        <taxon>Crifsvirus</taxon>
        <taxon>Crifsvirus A24</taxon>
    </lineage>
</organism>
<protein>
    <submittedName>
        <fullName evidence="1">Uncharacterized protein</fullName>
    </submittedName>
</protein>